<keyword evidence="2" id="KW-1185">Reference proteome</keyword>
<organism evidence="1 2">
    <name type="scientific">Enterospora canceri</name>
    <dbReference type="NCBI Taxonomy" id="1081671"/>
    <lineage>
        <taxon>Eukaryota</taxon>
        <taxon>Fungi</taxon>
        <taxon>Fungi incertae sedis</taxon>
        <taxon>Microsporidia</taxon>
        <taxon>Enterocytozoonidae</taxon>
        <taxon>Enterospora</taxon>
    </lineage>
</organism>
<dbReference type="EMBL" id="LWDP01000011">
    <property type="protein sequence ID" value="ORD94714.1"/>
    <property type="molecule type" value="Genomic_DNA"/>
</dbReference>
<gene>
    <name evidence="1" type="ORF">ECANGB1_155</name>
</gene>
<proteinExistence type="predicted"/>
<evidence type="ECO:0000313" key="2">
    <source>
        <dbReference type="Proteomes" id="UP000192639"/>
    </source>
</evidence>
<sequence length="561" mass="64530">MENILNKIYQIIGIFKKHGAIPSYVISLADDERAEMVSVSVKMSRIIEMGAFFEGDFIQVTRDSESGIEFVICGDESRHFATAVDVARIREENNQLEFLLDLNLTKFLNDTLPESRNCGVAYNASGALVPTREEHDPIYFEPVRLNGSFVGKYRIQGLNNEEVGNLQARVTGAFIGRIVQKTRINIYPHAYNPFCFAIVTANNVFVKLVFWKEHLTLYSSLQVGDSVYVKSFSQRSASNVPDKIIYGTFTESCYFKVKEITPKEVFKVFPRRPIGHREIRLLDTIRGRVVYSSVTLRQTTKHVYQEYLLLRMEDEDGNVFSVLLQNNSQEDFYRLRNRVVELCEMRRIHRGGAELYISSIYTRIRIEDDGGCRTYYNAEENRMVRRERRSRYKEGAIGYLPDNFGRVEELEGTTEIFRGVHKQVDLFYAPVQTTAEELFKAVDEQGPNESRSTVYSLAINEVKKFYFQGVVRGVDETETYVDYLAENEGSGTVVESQRLLRVSLAGDYRVYYAENMFVESEEDWLRLLVNREALLFVDALRVSSDEVLVYLTGGLPTNESQ</sequence>
<evidence type="ECO:0000313" key="1">
    <source>
        <dbReference type="EMBL" id="ORD94714.1"/>
    </source>
</evidence>
<dbReference type="InterPro" id="IPR031540">
    <property type="entry name" value="DUF5088"/>
</dbReference>
<protein>
    <submittedName>
        <fullName evidence="1">Uncharacterized protein</fullName>
    </submittedName>
</protein>
<dbReference type="AlphaFoldDB" id="A0A1Y1S8G5"/>
<dbReference type="Proteomes" id="UP000192639">
    <property type="component" value="Unassembled WGS sequence"/>
</dbReference>
<name>A0A1Y1S8G5_9MICR</name>
<dbReference type="Pfam" id="PF17008">
    <property type="entry name" value="DUF5088"/>
    <property type="match status" value="1"/>
</dbReference>
<dbReference type="VEuPathDB" id="MicrosporidiaDB:ECANGB1_155"/>
<accession>A0A1Y1S8G5</accession>
<comment type="caution">
    <text evidence="1">The sequence shown here is derived from an EMBL/GenBank/DDBJ whole genome shotgun (WGS) entry which is preliminary data.</text>
</comment>
<reference evidence="1 2" key="1">
    <citation type="journal article" date="2017" name="Environ. Microbiol.">
        <title>Decay of the glycolytic pathway and adaptation to intranuclear parasitism within Enterocytozoonidae microsporidia.</title>
        <authorList>
            <person name="Wiredu Boakye D."/>
            <person name="Jaroenlak P."/>
            <person name="Prachumwat A."/>
            <person name="Williams T.A."/>
            <person name="Bateman K.S."/>
            <person name="Itsathitphaisarn O."/>
            <person name="Sritunyalucksana K."/>
            <person name="Paszkiewicz K.H."/>
            <person name="Moore K.A."/>
            <person name="Stentiford G.D."/>
            <person name="Williams B.A."/>
        </authorList>
    </citation>
    <scope>NUCLEOTIDE SEQUENCE [LARGE SCALE GENOMIC DNA]</scope>
    <source>
        <strain evidence="1 2">GB1</strain>
    </source>
</reference>
<dbReference type="OrthoDB" id="2193826at2759"/>